<dbReference type="InterPro" id="IPR008920">
    <property type="entry name" value="TF_FadR/GntR_C"/>
</dbReference>
<keyword evidence="6" id="KW-1185">Reference proteome</keyword>
<feature type="domain" description="GntR C-terminal" evidence="4">
    <location>
        <begin position="48"/>
        <end position="177"/>
    </location>
</feature>
<evidence type="ECO:0000256" key="1">
    <source>
        <dbReference type="ARBA" id="ARBA00023015"/>
    </source>
</evidence>
<dbReference type="PANTHER" id="PTHR43537">
    <property type="entry name" value="TRANSCRIPTIONAL REGULATOR, GNTR FAMILY"/>
    <property type="match status" value="1"/>
</dbReference>
<gene>
    <name evidence="5" type="ORF">ACFQFQ_25205</name>
</gene>
<dbReference type="InterPro" id="IPR000524">
    <property type="entry name" value="Tscrpt_reg_HTH_GntR"/>
</dbReference>
<proteinExistence type="predicted"/>
<evidence type="ECO:0000313" key="5">
    <source>
        <dbReference type="EMBL" id="MFC6762060.1"/>
    </source>
</evidence>
<keyword evidence="2" id="KW-0238">DNA-binding</keyword>
<dbReference type="Gene3D" id="1.10.10.10">
    <property type="entry name" value="Winged helix-like DNA-binding domain superfamily/Winged helix DNA-binding domain"/>
    <property type="match status" value="1"/>
</dbReference>
<sequence length="193" mass="21644">MQALADQLEVSIMPVREAMARLVSERALEVLPSRSVRVPLIDEEMLEDLRHARCVVEGELVRQAAGNLTPSTLESLKQLTTECEKAFVELDTRHAIETSRLNYRFHFEIYQAAGSKVLLPIVQSLWLQSGPYVREAAAIYKANPDLTAIHHHWAIVEALEAKDGDRAAAALREDITESYNLIKCHSLTKKKGS</sequence>
<evidence type="ECO:0000256" key="3">
    <source>
        <dbReference type="ARBA" id="ARBA00023163"/>
    </source>
</evidence>
<dbReference type="Pfam" id="PF00392">
    <property type="entry name" value="GntR"/>
    <property type="match status" value="1"/>
</dbReference>
<dbReference type="SUPFAM" id="SSF46785">
    <property type="entry name" value="Winged helix' DNA-binding domain"/>
    <property type="match status" value="1"/>
</dbReference>
<dbReference type="Proteomes" id="UP001596353">
    <property type="component" value="Unassembled WGS sequence"/>
</dbReference>
<comment type="caution">
    <text evidence="5">The sequence shown here is derived from an EMBL/GenBank/DDBJ whole genome shotgun (WGS) entry which is preliminary data.</text>
</comment>
<dbReference type="InterPro" id="IPR036390">
    <property type="entry name" value="WH_DNA-bd_sf"/>
</dbReference>
<dbReference type="PANTHER" id="PTHR43537:SF39">
    <property type="entry name" value="HTH-TYPE TRANSCRIPTIONAL REGULATOR MCBR"/>
    <property type="match status" value="1"/>
</dbReference>
<evidence type="ECO:0000313" key="6">
    <source>
        <dbReference type="Proteomes" id="UP001596353"/>
    </source>
</evidence>
<keyword evidence="1" id="KW-0805">Transcription regulation</keyword>
<dbReference type="Gene3D" id="1.20.120.530">
    <property type="entry name" value="GntR ligand-binding domain-like"/>
    <property type="match status" value="1"/>
</dbReference>
<dbReference type="SUPFAM" id="SSF48008">
    <property type="entry name" value="GntR ligand-binding domain-like"/>
    <property type="match status" value="1"/>
</dbReference>
<protein>
    <submittedName>
        <fullName evidence="5">GntR family transcriptional regulator</fullName>
    </submittedName>
</protein>
<organism evidence="5 6">
    <name type="scientific">Sulfitobacter porphyrae</name>
    <dbReference type="NCBI Taxonomy" id="1246864"/>
    <lineage>
        <taxon>Bacteria</taxon>
        <taxon>Pseudomonadati</taxon>
        <taxon>Pseudomonadota</taxon>
        <taxon>Alphaproteobacteria</taxon>
        <taxon>Rhodobacterales</taxon>
        <taxon>Roseobacteraceae</taxon>
        <taxon>Sulfitobacter</taxon>
    </lineage>
</organism>
<evidence type="ECO:0000259" key="4">
    <source>
        <dbReference type="SMART" id="SM00895"/>
    </source>
</evidence>
<dbReference type="Pfam" id="PF07729">
    <property type="entry name" value="FCD"/>
    <property type="match status" value="1"/>
</dbReference>
<reference evidence="6" key="1">
    <citation type="journal article" date="2019" name="Int. J. Syst. Evol. Microbiol.">
        <title>The Global Catalogue of Microorganisms (GCM) 10K type strain sequencing project: providing services to taxonomists for standard genome sequencing and annotation.</title>
        <authorList>
            <consortium name="The Broad Institute Genomics Platform"/>
            <consortium name="The Broad Institute Genome Sequencing Center for Infectious Disease"/>
            <person name="Wu L."/>
            <person name="Ma J."/>
        </authorList>
    </citation>
    <scope>NUCLEOTIDE SEQUENCE [LARGE SCALE GENOMIC DNA]</scope>
    <source>
        <strain evidence="6">CCUG 66188</strain>
    </source>
</reference>
<dbReference type="InterPro" id="IPR011711">
    <property type="entry name" value="GntR_C"/>
</dbReference>
<dbReference type="InterPro" id="IPR036388">
    <property type="entry name" value="WH-like_DNA-bd_sf"/>
</dbReference>
<keyword evidence="3" id="KW-0804">Transcription</keyword>
<name>A0ABW2B8H9_9RHOB</name>
<dbReference type="SMART" id="SM00895">
    <property type="entry name" value="FCD"/>
    <property type="match status" value="1"/>
</dbReference>
<accession>A0ABW2B8H9</accession>
<evidence type="ECO:0000256" key="2">
    <source>
        <dbReference type="ARBA" id="ARBA00023125"/>
    </source>
</evidence>
<dbReference type="EMBL" id="JBHSWG010000003">
    <property type="protein sequence ID" value="MFC6762060.1"/>
    <property type="molecule type" value="Genomic_DNA"/>
</dbReference>